<sequence>MNQDNPTVIVYAKRTAVGKMSGAFASVPAPRLGAALVKDALQNSNIKGEEVDEIIMGNVLTSGVGQAPARQTALYGGLPHSVCATTVGRVCGSGLKAVMLADQAIRLGDARIVFAGGQENMTLAPHLLMNARAGYRFGSVEAKDSMQWDGLWDPYNDVAMGNCGEICAKEYKFSREDQDGFALESYTRARKAVESGVFAEEIVPVEVKQRKQTVTVEVDEEPFSVDLDKLPALRPAFDKEGSVTAGNASSINDGAALLVMTDLKTAQEKGLTPIARVVGQASFAHDPAHFTTAPIGCIKRLLKKTELSKDDIDLWEINEAFAVVTMAAMKDIGIDARKVNIHGGAVSIGHPIGCSGARILVTLLNALKQTGGKRGLATLCIGGGEASGVIVEMM</sequence>
<dbReference type="PANTHER" id="PTHR18919:SF138">
    <property type="entry name" value="ACETYL-COA C-ACETYLTRANSFERASE"/>
    <property type="match status" value="1"/>
</dbReference>
<dbReference type="OrthoDB" id="5288465at2"/>
<proteinExistence type="inferred from homology"/>
<evidence type="ECO:0000256" key="4">
    <source>
        <dbReference type="PIRSR" id="PIRSR000429-1"/>
    </source>
</evidence>
<dbReference type="PANTHER" id="PTHR18919">
    <property type="entry name" value="ACETYL-COA C-ACYLTRANSFERASE"/>
    <property type="match status" value="1"/>
</dbReference>
<feature type="domain" description="Thiolase C-terminal" evidence="7">
    <location>
        <begin position="272"/>
        <end position="392"/>
    </location>
</feature>
<dbReference type="InterPro" id="IPR020613">
    <property type="entry name" value="Thiolase_CS"/>
</dbReference>
<dbReference type="InterPro" id="IPR020616">
    <property type="entry name" value="Thiolase_N"/>
</dbReference>
<dbReference type="Pfam" id="PF00108">
    <property type="entry name" value="Thiolase_N"/>
    <property type="match status" value="1"/>
</dbReference>
<protein>
    <submittedName>
        <fullName evidence="8">Acetyl-CoA C-acetyltransferase</fullName>
    </submittedName>
</protein>
<dbReference type="PROSITE" id="PS00737">
    <property type="entry name" value="THIOLASE_2"/>
    <property type="match status" value="1"/>
</dbReference>
<dbReference type="AlphaFoldDB" id="A0A1Y6CKY1"/>
<dbReference type="Gene3D" id="3.40.47.10">
    <property type="match status" value="2"/>
</dbReference>
<dbReference type="InterPro" id="IPR020610">
    <property type="entry name" value="Thiolase_AS"/>
</dbReference>
<evidence type="ECO:0000313" key="8">
    <source>
        <dbReference type="EMBL" id="SMF72944.1"/>
    </source>
</evidence>
<dbReference type="Proteomes" id="UP000192907">
    <property type="component" value="Unassembled WGS sequence"/>
</dbReference>
<dbReference type="FunFam" id="3.40.47.10:FF:000010">
    <property type="entry name" value="Acetyl-CoA acetyltransferase (Thiolase)"/>
    <property type="match status" value="1"/>
</dbReference>
<dbReference type="Pfam" id="PF02803">
    <property type="entry name" value="Thiolase_C"/>
    <property type="match status" value="1"/>
</dbReference>
<feature type="domain" description="Thiolase N-terminal" evidence="6">
    <location>
        <begin position="8"/>
        <end position="261"/>
    </location>
</feature>
<reference evidence="9" key="1">
    <citation type="submission" date="2017-04" db="EMBL/GenBank/DDBJ databases">
        <authorList>
            <person name="Varghese N."/>
            <person name="Submissions S."/>
        </authorList>
    </citation>
    <scope>NUCLEOTIDE SEQUENCE [LARGE SCALE GENOMIC DNA]</scope>
    <source>
        <strain evidence="9">RKEM611</strain>
    </source>
</reference>
<evidence type="ECO:0000256" key="1">
    <source>
        <dbReference type="ARBA" id="ARBA00010982"/>
    </source>
</evidence>
<dbReference type="InterPro" id="IPR002155">
    <property type="entry name" value="Thiolase"/>
</dbReference>
<evidence type="ECO:0000256" key="3">
    <source>
        <dbReference type="ARBA" id="ARBA00023315"/>
    </source>
</evidence>
<dbReference type="PIRSF" id="PIRSF000429">
    <property type="entry name" value="Ac-CoA_Ac_transf"/>
    <property type="match status" value="1"/>
</dbReference>
<dbReference type="RefSeq" id="WP_132324439.1">
    <property type="nucleotide sequence ID" value="NZ_FWZT01000027.1"/>
</dbReference>
<dbReference type="CDD" id="cd00751">
    <property type="entry name" value="thiolase"/>
    <property type="match status" value="1"/>
</dbReference>
<dbReference type="STRING" id="1513793.SAMN06296036_12749"/>
<dbReference type="InterPro" id="IPR020617">
    <property type="entry name" value="Thiolase_C"/>
</dbReference>
<organism evidence="8 9">
    <name type="scientific">Pseudobacteriovorax antillogorgiicola</name>
    <dbReference type="NCBI Taxonomy" id="1513793"/>
    <lineage>
        <taxon>Bacteria</taxon>
        <taxon>Pseudomonadati</taxon>
        <taxon>Bdellovibrionota</taxon>
        <taxon>Oligoflexia</taxon>
        <taxon>Oligoflexales</taxon>
        <taxon>Pseudobacteriovoracaceae</taxon>
        <taxon>Pseudobacteriovorax</taxon>
    </lineage>
</organism>
<keyword evidence="9" id="KW-1185">Reference proteome</keyword>
<accession>A0A1Y6CKY1</accession>
<dbReference type="InterPro" id="IPR016039">
    <property type="entry name" value="Thiolase-like"/>
</dbReference>
<dbReference type="GO" id="GO:0003988">
    <property type="term" value="F:acetyl-CoA C-acyltransferase activity"/>
    <property type="evidence" value="ECO:0007669"/>
    <property type="project" value="UniProtKB-ARBA"/>
</dbReference>
<dbReference type="SUPFAM" id="SSF53901">
    <property type="entry name" value="Thiolase-like"/>
    <property type="match status" value="2"/>
</dbReference>
<comment type="similarity">
    <text evidence="1 5">Belongs to the thiolase-like superfamily. Thiolase family.</text>
</comment>
<evidence type="ECO:0000259" key="7">
    <source>
        <dbReference type="Pfam" id="PF02803"/>
    </source>
</evidence>
<evidence type="ECO:0000313" key="9">
    <source>
        <dbReference type="Proteomes" id="UP000192907"/>
    </source>
</evidence>
<keyword evidence="2 5" id="KW-0808">Transferase</keyword>
<dbReference type="PROSITE" id="PS00099">
    <property type="entry name" value="THIOLASE_3"/>
    <property type="match status" value="1"/>
</dbReference>
<evidence type="ECO:0000256" key="2">
    <source>
        <dbReference type="ARBA" id="ARBA00022679"/>
    </source>
</evidence>
<dbReference type="EMBL" id="FWZT01000027">
    <property type="protein sequence ID" value="SMF72944.1"/>
    <property type="molecule type" value="Genomic_DNA"/>
</dbReference>
<gene>
    <name evidence="8" type="ORF">SAMN06296036_12749</name>
</gene>
<evidence type="ECO:0000259" key="6">
    <source>
        <dbReference type="Pfam" id="PF00108"/>
    </source>
</evidence>
<name>A0A1Y6CKY1_9BACT</name>
<evidence type="ECO:0000256" key="5">
    <source>
        <dbReference type="RuleBase" id="RU003557"/>
    </source>
</evidence>
<feature type="active site" description="Proton acceptor" evidence="4">
    <location>
        <position position="350"/>
    </location>
</feature>
<feature type="active site" description="Acyl-thioester intermediate" evidence="4">
    <location>
        <position position="91"/>
    </location>
</feature>
<keyword evidence="3 5" id="KW-0012">Acyltransferase</keyword>
<dbReference type="NCBIfam" id="TIGR01930">
    <property type="entry name" value="AcCoA-C-Actrans"/>
    <property type="match status" value="1"/>
</dbReference>
<feature type="active site" description="Proton acceptor" evidence="4">
    <location>
        <position position="380"/>
    </location>
</feature>